<feature type="signal peptide" evidence="1">
    <location>
        <begin position="1"/>
        <end position="23"/>
    </location>
</feature>
<accession>A0ABY5ARJ5</accession>
<dbReference type="RefSeq" id="WP_252663874.1">
    <property type="nucleotide sequence ID" value="NZ_CP098611.1"/>
</dbReference>
<dbReference type="Proteomes" id="UP001056708">
    <property type="component" value="Chromosome"/>
</dbReference>
<feature type="chain" id="PRO_5046054046" evidence="1">
    <location>
        <begin position="24"/>
        <end position="201"/>
    </location>
</feature>
<gene>
    <name evidence="2" type="ORF">NEA10_03710</name>
</gene>
<proteinExistence type="predicted"/>
<dbReference type="EMBL" id="CP098611">
    <property type="protein sequence ID" value="USR91845.1"/>
    <property type="molecule type" value="Genomic_DNA"/>
</dbReference>
<keyword evidence="1" id="KW-0732">Signal</keyword>
<evidence type="ECO:0000256" key="1">
    <source>
        <dbReference type="SAM" id="SignalP"/>
    </source>
</evidence>
<reference evidence="2" key="1">
    <citation type="submission" date="2022-06" db="EMBL/GenBank/DDBJ databases">
        <title>Genome sequence of Phormidium yuhuli AB48 isolated from an industrial photobioreactor environment.</title>
        <authorList>
            <person name="Qiu Y."/>
            <person name="Noonan A.J.C."/>
            <person name="Dofher K."/>
            <person name="Koch M."/>
            <person name="Kieft B."/>
            <person name="Lin X."/>
            <person name="Ziels R.M."/>
            <person name="Hallam S.J."/>
        </authorList>
    </citation>
    <scope>NUCLEOTIDE SEQUENCE</scope>
    <source>
        <strain evidence="2">AB48</strain>
    </source>
</reference>
<name>A0ABY5ARJ5_9CYAN</name>
<evidence type="ECO:0000313" key="3">
    <source>
        <dbReference type="Proteomes" id="UP001056708"/>
    </source>
</evidence>
<organism evidence="2 3">
    <name type="scientific">Phormidium yuhuli AB48</name>
    <dbReference type="NCBI Taxonomy" id="2940671"/>
    <lineage>
        <taxon>Bacteria</taxon>
        <taxon>Bacillati</taxon>
        <taxon>Cyanobacteriota</taxon>
        <taxon>Cyanophyceae</taxon>
        <taxon>Oscillatoriophycideae</taxon>
        <taxon>Oscillatoriales</taxon>
        <taxon>Oscillatoriaceae</taxon>
        <taxon>Phormidium</taxon>
        <taxon>Phormidium yuhuli</taxon>
    </lineage>
</organism>
<keyword evidence="3" id="KW-1185">Reference proteome</keyword>
<protein>
    <submittedName>
        <fullName evidence="2">Uncharacterized protein</fullName>
    </submittedName>
</protein>
<evidence type="ECO:0000313" key="2">
    <source>
        <dbReference type="EMBL" id="USR91845.1"/>
    </source>
</evidence>
<sequence>MTPKTWIPLLTLVFGLIPQSVVAQSSPRLTPEDCRRLEVGMSEAELERILDELNIEPEQEPGSPGNSLWRWIDDDSGAVLLAVLRNQELAQLSCFGVRPSNSESENQHQLCAEVEMGMTLAEVRQRLGSPGEMVPTDNMLSEGLLWQWENPARQEVAILAFSNFDVLAGKTCLVSQTEQEQGLQIPNFVEQPNWVVEVPQP</sequence>